<accession>A0A9P5NA57</accession>
<gene>
    <name evidence="1" type="ORF">CPB84DRAFT_1852529</name>
</gene>
<organism evidence="1 2">
    <name type="scientific">Gymnopilus junonius</name>
    <name type="common">Spectacular rustgill mushroom</name>
    <name type="synonym">Gymnopilus spectabilis subsp. junonius</name>
    <dbReference type="NCBI Taxonomy" id="109634"/>
    <lineage>
        <taxon>Eukaryota</taxon>
        <taxon>Fungi</taxon>
        <taxon>Dikarya</taxon>
        <taxon>Basidiomycota</taxon>
        <taxon>Agaricomycotina</taxon>
        <taxon>Agaricomycetes</taxon>
        <taxon>Agaricomycetidae</taxon>
        <taxon>Agaricales</taxon>
        <taxon>Agaricineae</taxon>
        <taxon>Hymenogastraceae</taxon>
        <taxon>Gymnopilus</taxon>
    </lineage>
</organism>
<name>A0A9P5NA57_GYMJU</name>
<dbReference type="OrthoDB" id="3049317at2759"/>
<evidence type="ECO:0008006" key="3">
    <source>
        <dbReference type="Google" id="ProtNLM"/>
    </source>
</evidence>
<keyword evidence="2" id="KW-1185">Reference proteome</keyword>
<protein>
    <recommendedName>
        <fullName evidence="3">F-box domain-containing protein</fullName>
    </recommendedName>
</protein>
<dbReference type="SUPFAM" id="SSF81383">
    <property type="entry name" value="F-box domain"/>
    <property type="match status" value="1"/>
</dbReference>
<evidence type="ECO:0000313" key="2">
    <source>
        <dbReference type="Proteomes" id="UP000724874"/>
    </source>
</evidence>
<dbReference type="AlphaFoldDB" id="A0A9P5NA57"/>
<proteinExistence type="predicted"/>
<dbReference type="EMBL" id="JADNYJ010000165">
    <property type="protein sequence ID" value="KAF8877821.1"/>
    <property type="molecule type" value="Genomic_DNA"/>
</dbReference>
<reference evidence="1" key="1">
    <citation type="submission" date="2020-11" db="EMBL/GenBank/DDBJ databases">
        <authorList>
            <consortium name="DOE Joint Genome Institute"/>
            <person name="Ahrendt S."/>
            <person name="Riley R."/>
            <person name="Andreopoulos W."/>
            <person name="LaButti K."/>
            <person name="Pangilinan J."/>
            <person name="Ruiz-duenas F.J."/>
            <person name="Barrasa J.M."/>
            <person name="Sanchez-Garcia M."/>
            <person name="Camarero S."/>
            <person name="Miyauchi S."/>
            <person name="Serrano A."/>
            <person name="Linde D."/>
            <person name="Babiker R."/>
            <person name="Drula E."/>
            <person name="Ayuso-Fernandez I."/>
            <person name="Pacheco R."/>
            <person name="Padilla G."/>
            <person name="Ferreira P."/>
            <person name="Barriuso J."/>
            <person name="Kellner H."/>
            <person name="Castanera R."/>
            <person name="Alfaro M."/>
            <person name="Ramirez L."/>
            <person name="Pisabarro A.G."/>
            <person name="Kuo A."/>
            <person name="Tritt A."/>
            <person name="Lipzen A."/>
            <person name="He G."/>
            <person name="Yan M."/>
            <person name="Ng V."/>
            <person name="Cullen D."/>
            <person name="Martin F."/>
            <person name="Rosso M.-N."/>
            <person name="Henrissat B."/>
            <person name="Hibbett D."/>
            <person name="Martinez A.T."/>
            <person name="Grigoriev I.V."/>
        </authorList>
    </citation>
    <scope>NUCLEOTIDE SEQUENCE</scope>
    <source>
        <strain evidence="1">AH 44721</strain>
    </source>
</reference>
<comment type="caution">
    <text evidence="1">The sequence shown here is derived from an EMBL/GenBank/DDBJ whole genome shotgun (WGS) entry which is preliminary data.</text>
</comment>
<dbReference type="InterPro" id="IPR036047">
    <property type="entry name" value="F-box-like_dom_sf"/>
</dbReference>
<dbReference type="Proteomes" id="UP000724874">
    <property type="component" value="Unassembled WGS sequence"/>
</dbReference>
<sequence>MKQGLQDSIAGPSITECLPVEIMSIIFEFYVPKFPPKESPFTIGAVCRKLRQIAWSTPQIWIHLSLDICGTGTLETPVQLAEDWLSQSGKLPLSISFTLYVTKEYDNHVVDHVYRFIDVINEHCNHCGSTSRRMCARHAQLEFFYLRVTCAKSEELFFANITLPDLKHLSVYGSDYTVLRAEQLIPFLTYSSTSSMLRSFSIDDADYAGEDLIRRARSMSALEKLDTKHVKAMWMPSTTLSQVIFPPLITQPLVLRNHYSLRPKLSDGTRVAHFHGSPSQTFSFRSHRTNLLLAVAATDDGYGNDQDLLRTR</sequence>
<evidence type="ECO:0000313" key="1">
    <source>
        <dbReference type="EMBL" id="KAF8877821.1"/>
    </source>
</evidence>